<sequence>MPMSSAEGKSWIRDRVAELAADRPVSVLDIGPGVGTYAKLLRELPIERITGIEIYEPYVHTYRLRDHYDEIVLGDARKLEFPDADVVILGDVAEHMSEPEALALWDKSRKAAARAVYLSIPVVHYPQGALEGNPHEVHVVDDWDHERVLATFPGIGNSWTGSEVGVYECRTS</sequence>
<accession>A0A9X1N8L3</accession>
<dbReference type="AlphaFoldDB" id="A0A9X1N8L3"/>
<keyword evidence="3" id="KW-1185">Reference proteome</keyword>
<dbReference type="SUPFAM" id="SSF53335">
    <property type="entry name" value="S-adenosyl-L-methionine-dependent methyltransferases"/>
    <property type="match status" value="1"/>
</dbReference>
<evidence type="ECO:0000259" key="1">
    <source>
        <dbReference type="Pfam" id="PF08241"/>
    </source>
</evidence>
<feature type="domain" description="Methyltransferase type 11" evidence="1">
    <location>
        <begin position="28"/>
        <end position="102"/>
    </location>
</feature>
<dbReference type="Pfam" id="PF08241">
    <property type="entry name" value="Methyltransf_11"/>
    <property type="match status" value="1"/>
</dbReference>
<comment type="caution">
    <text evidence="2">The sequence shown here is derived from an EMBL/GenBank/DDBJ whole genome shotgun (WGS) entry which is preliminary data.</text>
</comment>
<evidence type="ECO:0000313" key="3">
    <source>
        <dbReference type="Proteomes" id="UP001138997"/>
    </source>
</evidence>
<dbReference type="EMBL" id="JAJOMB010000003">
    <property type="protein sequence ID" value="MCD5310517.1"/>
    <property type="molecule type" value="Genomic_DNA"/>
</dbReference>
<keyword evidence="2" id="KW-0489">Methyltransferase</keyword>
<organism evidence="2 3">
    <name type="scientific">Kineosporia babensis</name>
    <dbReference type="NCBI Taxonomy" id="499548"/>
    <lineage>
        <taxon>Bacteria</taxon>
        <taxon>Bacillati</taxon>
        <taxon>Actinomycetota</taxon>
        <taxon>Actinomycetes</taxon>
        <taxon>Kineosporiales</taxon>
        <taxon>Kineosporiaceae</taxon>
        <taxon>Kineosporia</taxon>
    </lineage>
</organism>
<dbReference type="InterPro" id="IPR029063">
    <property type="entry name" value="SAM-dependent_MTases_sf"/>
</dbReference>
<dbReference type="GO" id="GO:0032259">
    <property type="term" value="P:methylation"/>
    <property type="evidence" value="ECO:0007669"/>
    <property type="project" value="UniProtKB-KW"/>
</dbReference>
<name>A0A9X1N8L3_9ACTN</name>
<dbReference type="Gene3D" id="3.40.50.150">
    <property type="entry name" value="Vaccinia Virus protein VP39"/>
    <property type="match status" value="1"/>
</dbReference>
<keyword evidence="2" id="KW-0808">Transferase</keyword>
<dbReference type="InterPro" id="IPR013216">
    <property type="entry name" value="Methyltransf_11"/>
</dbReference>
<dbReference type="Proteomes" id="UP001138997">
    <property type="component" value="Unassembled WGS sequence"/>
</dbReference>
<proteinExistence type="predicted"/>
<reference evidence="2" key="1">
    <citation type="submission" date="2021-11" db="EMBL/GenBank/DDBJ databases">
        <title>Streptomyces corallinus and Kineosporia corallina sp. nov., two new coral-derived marine actinobacteria.</title>
        <authorList>
            <person name="Buangrab K."/>
            <person name="Sutthacheep M."/>
            <person name="Yeemin T."/>
            <person name="Harunari E."/>
            <person name="Igarashi Y."/>
            <person name="Sripreechasak P."/>
            <person name="Kanchanasin P."/>
            <person name="Tanasupawat S."/>
            <person name="Phongsopitanun W."/>
        </authorList>
    </citation>
    <scope>NUCLEOTIDE SEQUENCE</scope>
    <source>
        <strain evidence="2">JCM 31032</strain>
    </source>
</reference>
<gene>
    <name evidence="2" type="ORF">LR394_06390</name>
</gene>
<dbReference type="CDD" id="cd02440">
    <property type="entry name" value="AdoMet_MTases"/>
    <property type="match status" value="1"/>
</dbReference>
<dbReference type="GO" id="GO:0008757">
    <property type="term" value="F:S-adenosylmethionine-dependent methyltransferase activity"/>
    <property type="evidence" value="ECO:0007669"/>
    <property type="project" value="InterPro"/>
</dbReference>
<protein>
    <submittedName>
        <fullName evidence="2">Class I SAM-dependent methyltransferase</fullName>
    </submittedName>
</protein>
<dbReference type="RefSeq" id="WP_231439478.1">
    <property type="nucleotide sequence ID" value="NZ_JAJOMB010000003.1"/>
</dbReference>
<evidence type="ECO:0000313" key="2">
    <source>
        <dbReference type="EMBL" id="MCD5310517.1"/>
    </source>
</evidence>